<name>A0A024UMB3_9STRA</name>
<sequence>MLHTRASKVRLWILATATSGLALAAYRPIDVVGVTDPVLLARIEGYMPPICSSLYGDSEHWTDWSICSAKCGAGQQVRYLTNAGIENLQSNGCEISIDKRNCTGTMCPRDCQYSDWLENNGTNGGWGVCDKATGSQARKRVEIMSAANGGKSCPELWGAPTQTKNCPIDCEGNYGPWETKCNGKNGTVTRPFIVTVAPLNGGADCPALFDTMDCNPACTEIPWGQYSECSPITGNRTRTRDVPVDANWLKITTILKENKCPTIDVQPCNVHCQLGKWTDEKVATCNSSTGLKTLTRRIVQPARFCGTPCNSTEHDTLLTKTVPCNVPCILDSWGPWTCDKSTGLATRIRAVLQAPLNNGTTCGITSQTQDCRSVTCPNCAKTCEPTDWVSDNVCNVTTCMSKKTRTRKYPVRDADKPCSLEAFEPCTADAIMGPWSAWSECDEHARRTRSRGIVSPACNWGGVASHTTETQSCQSICLPRHNPWPVDKDGQEVWGPCNQATGMQTRRRVIVKPPTADQEPCRTSESRTCAVNCVLDAWSPWSKCEANSGLRNRTRRILQPMLNGGSQCGPTQETEKCPMACLTGEWSPWSPPDDKCVCHSTRDQLTPAINGGPCILKQFDPSCVQNCEVGSWNATGKCHVAGPRAGYRRLTRSVLARPCNGGASCGATESWEPCDVHCAMGNWSSFGQCDLETQTQTAERTILHTNFGNGKSCGATVKTRPCGACADLLTPYQYGVCNPAVGTRTGIASWKYPPKQGQQCALRVKQRCAVDCKLSAWKAGPCNVRGPLAGKKSFTRNVLVQPLNGGKQCEALEKVEKCRVDCKPTNKWGPWGQCLPNGLMNRTLLIDYPAQHGGSNDACTVMESKACAVDCIIDTSTGEVTRGSLNGGLTCQEVAAAAGLDGDYSDVSGSSHFSVLASQHKEVVMSMVAAGGVGLMFMVGALQRRYQAHRQSYSSMAQA</sequence>
<feature type="chain" id="PRO_5001538291" description="Spondin-like TSP1 domain-containing protein" evidence="2">
    <location>
        <begin position="25"/>
        <end position="959"/>
    </location>
</feature>
<dbReference type="PANTHER" id="PTHR20920:SF5">
    <property type="entry name" value="SMB DOMAIN-CONTAINING PROTEIN"/>
    <property type="match status" value="1"/>
</dbReference>
<evidence type="ECO:0000256" key="1">
    <source>
        <dbReference type="SAM" id="Phobius"/>
    </source>
</evidence>
<dbReference type="PANTHER" id="PTHR20920">
    <property type="entry name" value="RPE-SPONDIN"/>
    <property type="match status" value="1"/>
</dbReference>
<gene>
    <name evidence="3" type="ORF">H310_02077</name>
</gene>
<proteinExistence type="predicted"/>
<dbReference type="GeneID" id="20079127"/>
<dbReference type="AlphaFoldDB" id="A0A024UMB3"/>
<dbReference type="InterPro" id="IPR000884">
    <property type="entry name" value="TSP1_rpt"/>
</dbReference>
<keyword evidence="2" id="KW-0732">Signal</keyword>
<reference evidence="3" key="1">
    <citation type="submission" date="2013-12" db="EMBL/GenBank/DDBJ databases">
        <title>The Genome Sequence of Aphanomyces invadans NJM9701.</title>
        <authorList>
            <consortium name="The Broad Institute Genomics Platform"/>
            <person name="Russ C."/>
            <person name="Tyler B."/>
            <person name="van West P."/>
            <person name="Dieguez-Uribeondo J."/>
            <person name="Young S.K."/>
            <person name="Zeng Q."/>
            <person name="Gargeya S."/>
            <person name="Fitzgerald M."/>
            <person name="Abouelleil A."/>
            <person name="Alvarado L."/>
            <person name="Chapman S.B."/>
            <person name="Gainer-Dewar J."/>
            <person name="Goldberg J."/>
            <person name="Griggs A."/>
            <person name="Gujja S."/>
            <person name="Hansen M."/>
            <person name="Howarth C."/>
            <person name="Imamovic A."/>
            <person name="Ireland A."/>
            <person name="Larimer J."/>
            <person name="McCowan C."/>
            <person name="Murphy C."/>
            <person name="Pearson M."/>
            <person name="Poon T.W."/>
            <person name="Priest M."/>
            <person name="Roberts A."/>
            <person name="Saif S."/>
            <person name="Shea T."/>
            <person name="Sykes S."/>
            <person name="Wortman J."/>
            <person name="Nusbaum C."/>
            <person name="Birren B."/>
        </authorList>
    </citation>
    <scope>NUCLEOTIDE SEQUENCE [LARGE SCALE GENOMIC DNA]</scope>
    <source>
        <strain evidence="3">NJM9701</strain>
    </source>
</reference>
<evidence type="ECO:0008006" key="4">
    <source>
        <dbReference type="Google" id="ProtNLM"/>
    </source>
</evidence>
<dbReference type="EMBL" id="KI913954">
    <property type="protein sequence ID" value="ETW07601.1"/>
    <property type="molecule type" value="Genomic_DNA"/>
</dbReference>
<dbReference type="OrthoDB" id="347314at2759"/>
<dbReference type="SMART" id="SM00209">
    <property type="entry name" value="TSP1"/>
    <property type="match status" value="9"/>
</dbReference>
<dbReference type="SUPFAM" id="SSF82895">
    <property type="entry name" value="TSP-1 type 1 repeat"/>
    <property type="match status" value="2"/>
</dbReference>
<feature type="transmembrane region" description="Helical" evidence="1">
    <location>
        <begin position="923"/>
        <end position="942"/>
    </location>
</feature>
<keyword evidence="1" id="KW-1133">Transmembrane helix</keyword>
<protein>
    <recommendedName>
        <fullName evidence="4">Spondin-like TSP1 domain-containing protein</fullName>
    </recommendedName>
</protein>
<organism evidence="3">
    <name type="scientific">Aphanomyces invadans</name>
    <dbReference type="NCBI Taxonomy" id="157072"/>
    <lineage>
        <taxon>Eukaryota</taxon>
        <taxon>Sar</taxon>
        <taxon>Stramenopiles</taxon>
        <taxon>Oomycota</taxon>
        <taxon>Saprolegniomycetes</taxon>
        <taxon>Saprolegniales</taxon>
        <taxon>Verrucalvaceae</taxon>
        <taxon>Aphanomyces</taxon>
    </lineage>
</organism>
<dbReference type="InterPro" id="IPR036383">
    <property type="entry name" value="TSP1_rpt_sf"/>
</dbReference>
<dbReference type="InterPro" id="IPR039942">
    <property type="entry name" value="SBSPO"/>
</dbReference>
<accession>A0A024UMB3</accession>
<dbReference type="Gene3D" id="2.20.100.10">
    <property type="entry name" value="Thrombospondin type-1 (TSP1) repeat"/>
    <property type="match status" value="2"/>
</dbReference>
<evidence type="ECO:0000256" key="2">
    <source>
        <dbReference type="SAM" id="SignalP"/>
    </source>
</evidence>
<feature type="signal peptide" evidence="2">
    <location>
        <begin position="1"/>
        <end position="24"/>
    </location>
</feature>
<keyword evidence="1" id="KW-0812">Transmembrane</keyword>
<dbReference type="VEuPathDB" id="FungiDB:H310_02077"/>
<dbReference type="RefSeq" id="XP_008863694.1">
    <property type="nucleotide sequence ID" value="XM_008865472.1"/>
</dbReference>
<keyword evidence="1" id="KW-0472">Membrane</keyword>
<dbReference type="eggNOG" id="KOG3539">
    <property type="taxonomic scope" value="Eukaryota"/>
</dbReference>
<dbReference type="PROSITE" id="PS50092">
    <property type="entry name" value="TSP1"/>
    <property type="match status" value="3"/>
</dbReference>
<evidence type="ECO:0000313" key="3">
    <source>
        <dbReference type="EMBL" id="ETW07601.1"/>
    </source>
</evidence>
<dbReference type="Pfam" id="PF00090">
    <property type="entry name" value="TSP_1"/>
    <property type="match status" value="2"/>
</dbReference>
<dbReference type="STRING" id="157072.A0A024UMB3"/>